<dbReference type="SUPFAM" id="SSF51735">
    <property type="entry name" value="NAD(P)-binding Rossmann-fold domains"/>
    <property type="match status" value="1"/>
</dbReference>
<keyword evidence="3" id="KW-1185">Reference proteome</keyword>
<dbReference type="PANTHER" id="PTHR48079:SF6">
    <property type="entry name" value="NAD(P)-BINDING DOMAIN-CONTAINING PROTEIN-RELATED"/>
    <property type="match status" value="1"/>
</dbReference>
<dbReference type="InterPro" id="IPR001509">
    <property type="entry name" value="Epimerase_deHydtase"/>
</dbReference>
<dbReference type="Gene3D" id="3.40.50.720">
    <property type="entry name" value="NAD(P)-binding Rossmann-like Domain"/>
    <property type="match status" value="1"/>
</dbReference>
<name>Q1LFN9_CUPMC</name>
<keyword evidence="2" id="KW-0614">Plasmid</keyword>
<dbReference type="GO" id="GO:0004029">
    <property type="term" value="F:aldehyde dehydrogenase (NAD+) activity"/>
    <property type="evidence" value="ECO:0007669"/>
    <property type="project" value="TreeGrafter"/>
</dbReference>
<dbReference type="eggNOG" id="COG0451">
    <property type="taxonomic scope" value="Bacteria"/>
</dbReference>
<gene>
    <name evidence="2" type="ordered locus">Rmet_4170</name>
</gene>
<dbReference type="HOGENOM" id="CLU_007383_6_0_4"/>
<dbReference type="Proteomes" id="UP000002429">
    <property type="component" value="Plasmid megaplasmid"/>
</dbReference>
<dbReference type="InterPro" id="IPR017829">
    <property type="entry name" value="Hopanoid-assoc_sugar_epimerase"/>
</dbReference>
<dbReference type="KEGG" id="rme:Rmet_4170"/>
<dbReference type="Pfam" id="PF01370">
    <property type="entry name" value="Epimerase"/>
    <property type="match status" value="1"/>
</dbReference>
<organism evidence="2 3">
    <name type="scientific">Cupriavidus metallidurans (strain ATCC 43123 / DSM 2839 / NBRC 102507 / CH34)</name>
    <name type="common">Ralstonia metallidurans</name>
    <dbReference type="NCBI Taxonomy" id="266264"/>
    <lineage>
        <taxon>Bacteria</taxon>
        <taxon>Pseudomonadati</taxon>
        <taxon>Pseudomonadota</taxon>
        <taxon>Betaproteobacteria</taxon>
        <taxon>Burkholderiales</taxon>
        <taxon>Burkholderiaceae</taxon>
        <taxon>Cupriavidus</taxon>
    </lineage>
</organism>
<geneLocation type="plasmid" evidence="2 3">
    <name>megaplasmid</name>
</geneLocation>
<evidence type="ECO:0000313" key="3">
    <source>
        <dbReference type="Proteomes" id="UP000002429"/>
    </source>
</evidence>
<dbReference type="EMBL" id="CP000353">
    <property type="protein sequence ID" value="ABF11037.1"/>
    <property type="molecule type" value="Genomic_DNA"/>
</dbReference>
<sequence>MLHRNPAVGGLLRGRRACRAGSIVRGFEINNCILVTGASGFLGSSVMRQALDRGFQVRVLVRSTSPRANLAGLPVEIVEGDMRDAASMTRAMAGVRYLFHVAADYRLWAPDPEEIVRSNVEGTVTVMNAARAAGVERVIYTSSVATLRVAGATAPVDETAAMAGHEAIGAYKRSKVLAEREVERLVAEGLPAVIVNPSTPIGPRDVRPTPTGRIIVEAATGKIPAFVDTGLNLVHVDDVANGHFLALDKGRIGERYILGGQDVLLRQMLADIADMAGRKAPTIELPRWPLYPVARVAETIARFTGKEPFVTVDGLKMSQYRMFFTSAKAQRELGYAPRPYQEGLRDALTWFREAGYLK</sequence>
<evidence type="ECO:0000313" key="2">
    <source>
        <dbReference type="EMBL" id="ABF11037.1"/>
    </source>
</evidence>
<dbReference type="InterPro" id="IPR051783">
    <property type="entry name" value="NAD(P)-dependent_oxidoreduct"/>
</dbReference>
<dbReference type="AlphaFoldDB" id="Q1LFN9"/>
<protein>
    <submittedName>
        <fullName evidence="2">NAD-dependent epimerase/dehydratase</fullName>
    </submittedName>
</protein>
<dbReference type="RefSeq" id="WP_011518658.1">
    <property type="nucleotide sequence ID" value="NC_007974.2"/>
</dbReference>
<dbReference type="NCBIfam" id="TIGR03466">
    <property type="entry name" value="HpnA"/>
    <property type="match status" value="1"/>
</dbReference>
<evidence type="ECO:0000259" key="1">
    <source>
        <dbReference type="Pfam" id="PF01370"/>
    </source>
</evidence>
<accession>Q1LFN9</accession>
<proteinExistence type="predicted"/>
<feature type="domain" description="NAD-dependent epimerase/dehydratase" evidence="1">
    <location>
        <begin position="33"/>
        <end position="259"/>
    </location>
</feature>
<dbReference type="PANTHER" id="PTHR48079">
    <property type="entry name" value="PROTEIN YEEZ"/>
    <property type="match status" value="1"/>
</dbReference>
<reference evidence="3" key="1">
    <citation type="journal article" date="2010" name="PLoS ONE">
        <title>The complete genome sequence of Cupriavidus metallidurans strain CH34, a master survivalist in harsh and anthropogenic environments.</title>
        <authorList>
            <person name="Janssen P.J."/>
            <person name="Van Houdt R."/>
            <person name="Moors H."/>
            <person name="Monsieurs P."/>
            <person name="Morin N."/>
            <person name="Michaux A."/>
            <person name="Benotmane M.A."/>
            <person name="Leys N."/>
            <person name="Vallaeys T."/>
            <person name="Lapidus A."/>
            <person name="Monchy S."/>
            <person name="Medigue C."/>
            <person name="Taghavi S."/>
            <person name="McCorkle S."/>
            <person name="Dunn J."/>
            <person name="van der Lelie D."/>
            <person name="Mergeay M."/>
        </authorList>
    </citation>
    <scope>NUCLEOTIDE SEQUENCE [LARGE SCALE GENOMIC DNA]</scope>
    <source>
        <strain evidence="3">ATCC 43123 / DSM 2839 / NBRC 102507 / CH34</strain>
    </source>
</reference>
<dbReference type="CDD" id="cd05228">
    <property type="entry name" value="AR_FR_like_1_SDR_e"/>
    <property type="match status" value="1"/>
</dbReference>
<dbReference type="GO" id="GO:0005737">
    <property type="term" value="C:cytoplasm"/>
    <property type="evidence" value="ECO:0007669"/>
    <property type="project" value="TreeGrafter"/>
</dbReference>
<dbReference type="InterPro" id="IPR036291">
    <property type="entry name" value="NAD(P)-bd_dom_sf"/>
</dbReference>